<reference evidence="1 2" key="1">
    <citation type="submission" date="2018-11" db="EMBL/GenBank/DDBJ databases">
        <title>Genome sequence of Apiotrichum porosum DSM 27194.</title>
        <authorList>
            <person name="Aliyu H."/>
            <person name="Gorte O."/>
            <person name="Ochsenreither K."/>
        </authorList>
    </citation>
    <scope>NUCLEOTIDE SEQUENCE [LARGE SCALE GENOMIC DNA]</scope>
    <source>
        <strain evidence="1 2">DSM 27194</strain>
    </source>
</reference>
<name>A0A427XD58_9TREE</name>
<proteinExistence type="predicted"/>
<accession>A0A427XD58</accession>
<evidence type="ECO:0000313" key="1">
    <source>
        <dbReference type="EMBL" id="RSH76851.1"/>
    </source>
</evidence>
<keyword evidence="2" id="KW-1185">Reference proteome</keyword>
<protein>
    <submittedName>
        <fullName evidence="1">Uncharacterized protein</fullName>
    </submittedName>
</protein>
<evidence type="ECO:0000313" key="2">
    <source>
        <dbReference type="Proteomes" id="UP000279236"/>
    </source>
</evidence>
<dbReference type="EMBL" id="RSCE01000020">
    <property type="protein sequence ID" value="RSH76851.1"/>
    <property type="molecule type" value="Genomic_DNA"/>
</dbReference>
<organism evidence="1 2">
    <name type="scientific">Apiotrichum porosum</name>
    <dbReference type="NCBI Taxonomy" id="105984"/>
    <lineage>
        <taxon>Eukaryota</taxon>
        <taxon>Fungi</taxon>
        <taxon>Dikarya</taxon>
        <taxon>Basidiomycota</taxon>
        <taxon>Agaricomycotina</taxon>
        <taxon>Tremellomycetes</taxon>
        <taxon>Trichosporonales</taxon>
        <taxon>Trichosporonaceae</taxon>
        <taxon>Apiotrichum</taxon>
    </lineage>
</organism>
<gene>
    <name evidence="1" type="ORF">EHS24_005252</name>
</gene>
<sequence>MTIHPSQALCSPALRLASGSLYRPLIPPFSHWTHLSDVMLGRNWCPPVSVLLATYDEIQQCPMTARGNKDVMHADFIEVLERYPLTDADNDTSIPLETRRTNNRCIYMNFNLLYDRLAPAVHKYETSGERIKLFMPRRKDKGVAQTTNKGPNDLVVWPAMGRSV</sequence>
<comment type="caution">
    <text evidence="1">The sequence shown here is derived from an EMBL/GenBank/DDBJ whole genome shotgun (WGS) entry which is preliminary data.</text>
</comment>
<dbReference type="AlphaFoldDB" id="A0A427XD58"/>
<dbReference type="RefSeq" id="XP_028471998.1">
    <property type="nucleotide sequence ID" value="XM_028620782.1"/>
</dbReference>
<dbReference type="Proteomes" id="UP000279236">
    <property type="component" value="Unassembled WGS sequence"/>
</dbReference>
<dbReference type="GeneID" id="39589795"/>